<keyword evidence="1" id="KW-0677">Repeat</keyword>
<evidence type="ECO:0000259" key="3">
    <source>
        <dbReference type="Pfam" id="PF00931"/>
    </source>
</evidence>
<evidence type="ECO:0000256" key="2">
    <source>
        <dbReference type="ARBA" id="ARBA00022821"/>
    </source>
</evidence>
<proteinExistence type="predicted"/>
<evidence type="ECO:0000259" key="5">
    <source>
        <dbReference type="Pfam" id="PF23598"/>
    </source>
</evidence>
<feature type="domain" description="Disease resistance protein winged helix" evidence="4">
    <location>
        <begin position="194"/>
        <end position="260"/>
    </location>
</feature>
<accession>A0A2N9J002</accession>
<reference evidence="6" key="1">
    <citation type="submission" date="2018-02" db="EMBL/GenBank/DDBJ databases">
        <authorList>
            <person name="Cohen D.B."/>
            <person name="Kent A.D."/>
        </authorList>
    </citation>
    <scope>NUCLEOTIDE SEQUENCE</scope>
</reference>
<dbReference type="InterPro" id="IPR044974">
    <property type="entry name" value="Disease_R_plants"/>
</dbReference>
<gene>
    <name evidence="6" type="ORF">FSB_LOCUS57641</name>
</gene>
<dbReference type="PANTHER" id="PTHR23155:SF1205">
    <property type="entry name" value="DISEASE RESISTANCE PROTEIN RPM1"/>
    <property type="match status" value="1"/>
</dbReference>
<evidence type="ECO:0000256" key="1">
    <source>
        <dbReference type="ARBA" id="ARBA00022737"/>
    </source>
</evidence>
<dbReference type="GO" id="GO:0043531">
    <property type="term" value="F:ADP binding"/>
    <property type="evidence" value="ECO:0007669"/>
    <property type="project" value="InterPro"/>
</dbReference>
<evidence type="ECO:0000313" key="6">
    <source>
        <dbReference type="EMBL" id="SPD29759.1"/>
    </source>
</evidence>
<dbReference type="InterPro" id="IPR002182">
    <property type="entry name" value="NB-ARC"/>
</dbReference>
<feature type="domain" description="NB-ARC" evidence="3">
    <location>
        <begin position="102"/>
        <end position="191"/>
    </location>
</feature>
<dbReference type="Gene3D" id="3.40.50.300">
    <property type="entry name" value="P-loop containing nucleotide triphosphate hydrolases"/>
    <property type="match status" value="1"/>
</dbReference>
<dbReference type="SUPFAM" id="SSF52058">
    <property type="entry name" value="L domain-like"/>
    <property type="match status" value="1"/>
</dbReference>
<name>A0A2N9J002_FAGSY</name>
<keyword evidence="2" id="KW-0611">Plant defense</keyword>
<protein>
    <submittedName>
        <fullName evidence="6">Uncharacterized protein</fullName>
    </submittedName>
</protein>
<evidence type="ECO:0000259" key="4">
    <source>
        <dbReference type="Pfam" id="PF23559"/>
    </source>
</evidence>
<organism evidence="6">
    <name type="scientific">Fagus sylvatica</name>
    <name type="common">Beechnut</name>
    <dbReference type="NCBI Taxonomy" id="28930"/>
    <lineage>
        <taxon>Eukaryota</taxon>
        <taxon>Viridiplantae</taxon>
        <taxon>Streptophyta</taxon>
        <taxon>Embryophyta</taxon>
        <taxon>Tracheophyta</taxon>
        <taxon>Spermatophyta</taxon>
        <taxon>Magnoliopsida</taxon>
        <taxon>eudicotyledons</taxon>
        <taxon>Gunneridae</taxon>
        <taxon>Pentapetalae</taxon>
        <taxon>rosids</taxon>
        <taxon>fabids</taxon>
        <taxon>Fagales</taxon>
        <taxon>Fagaceae</taxon>
        <taxon>Fagus</taxon>
    </lineage>
</organism>
<dbReference type="Pfam" id="PF23598">
    <property type="entry name" value="LRR_14"/>
    <property type="match status" value="1"/>
</dbReference>
<dbReference type="InterPro" id="IPR027417">
    <property type="entry name" value="P-loop_NTPase"/>
</dbReference>
<dbReference type="InterPro" id="IPR055414">
    <property type="entry name" value="LRR_R13L4/SHOC2-like"/>
</dbReference>
<dbReference type="InterPro" id="IPR058922">
    <property type="entry name" value="WHD_DRP"/>
</dbReference>
<dbReference type="Gene3D" id="3.80.10.10">
    <property type="entry name" value="Ribonuclease Inhibitor"/>
    <property type="match status" value="1"/>
</dbReference>
<dbReference type="InterPro" id="IPR032675">
    <property type="entry name" value="LRR_dom_sf"/>
</dbReference>
<dbReference type="Pfam" id="PF23559">
    <property type="entry name" value="WHD_DRP"/>
    <property type="match status" value="1"/>
</dbReference>
<dbReference type="GO" id="GO:0098542">
    <property type="term" value="P:defense response to other organism"/>
    <property type="evidence" value="ECO:0007669"/>
    <property type="project" value="TreeGrafter"/>
</dbReference>
<sequence>MQKPNMLLAFEIKDAIEDFMYEVPEHVHHHRFTRFLHNVAHFRPLDQLSSRIEDVKTKVKNVKDLDAFRICPSEVASSSTAAEVPLETNSFSRDDHLVGIEKRQGELLKHLFPKEESSRDVVISVFGDAGSGKTTLIREVYEMVKGDFECNAWVFVPRSCEGLVEKLCEALELPIDSGKDRRRSLSSYLQQKSFPEDYSVTCGRLIRLWIAEGFIEEKRGKTPEQVAYEYLDELVQMSLAHVSRWDFEERIRSCRVSNLARRFILSKSEKDNFFTVLRGTRTSLDALQHSAEKVVDLTLLRYLSLRNTKIKSVPNSIKKLQNLMTFDLRQTLVSELPKTINELHKLIYLFLYSQYINHAAVGAEVCPGIGCLTLLQKLSLIKANYKNRSIVKELGNLIELRKLGITELKEEDGKYLCASIEKMEHLSSLYVKSASKEENLDLNHVIKPPQLINSLFLEGRLQKIPEWISLLNSLFKIKLRWSKLEDSPLKFLWALPSLKELHLYDAYTGKRLEFSAEWFLELRMLEIEQCSSLNEVVIQKRAMPKLQKLAIRNCDNPTMVYITMNMLSQLEETHVPQGLIYFLD</sequence>
<dbReference type="AlphaFoldDB" id="A0A2N9J002"/>
<dbReference type="PANTHER" id="PTHR23155">
    <property type="entry name" value="DISEASE RESISTANCE PROTEIN RP"/>
    <property type="match status" value="1"/>
</dbReference>
<dbReference type="Pfam" id="PF00931">
    <property type="entry name" value="NB-ARC"/>
    <property type="match status" value="1"/>
</dbReference>
<feature type="domain" description="Disease resistance R13L4/SHOC-2-like LRR" evidence="5">
    <location>
        <begin position="286"/>
        <end position="572"/>
    </location>
</feature>
<dbReference type="SUPFAM" id="SSF52540">
    <property type="entry name" value="P-loop containing nucleoside triphosphate hydrolases"/>
    <property type="match status" value="1"/>
</dbReference>
<dbReference type="EMBL" id="OIVN01006285">
    <property type="protein sequence ID" value="SPD29759.1"/>
    <property type="molecule type" value="Genomic_DNA"/>
</dbReference>